<dbReference type="PANTHER" id="PTHR42760:SF133">
    <property type="entry name" value="3-OXOACYL-[ACYL-CARRIER-PROTEIN] REDUCTASE"/>
    <property type="match status" value="1"/>
</dbReference>
<dbReference type="AlphaFoldDB" id="W4LR65"/>
<dbReference type="GO" id="GO:0016616">
    <property type="term" value="F:oxidoreductase activity, acting on the CH-OH group of donors, NAD or NADP as acceptor"/>
    <property type="evidence" value="ECO:0007669"/>
    <property type="project" value="TreeGrafter"/>
</dbReference>
<evidence type="ECO:0000313" key="5">
    <source>
        <dbReference type="Proteomes" id="UP000019141"/>
    </source>
</evidence>
<dbReference type="PANTHER" id="PTHR42760">
    <property type="entry name" value="SHORT-CHAIN DEHYDROGENASES/REDUCTASES FAMILY MEMBER"/>
    <property type="match status" value="1"/>
</dbReference>
<evidence type="ECO:0000256" key="2">
    <source>
        <dbReference type="ARBA" id="ARBA00023002"/>
    </source>
</evidence>
<dbReference type="SUPFAM" id="SSF51735">
    <property type="entry name" value="NAD(P)-binding Rossmann-fold domains"/>
    <property type="match status" value="1"/>
</dbReference>
<comment type="similarity">
    <text evidence="1">Belongs to the short-chain dehydrogenases/reductases (SDR) family.</text>
</comment>
<feature type="domain" description="Ketoreductase" evidence="3">
    <location>
        <begin position="4"/>
        <end position="186"/>
    </location>
</feature>
<keyword evidence="5" id="KW-1185">Reference proteome</keyword>
<proteinExistence type="inferred from homology"/>
<dbReference type="PATRIC" id="fig|1429438.4.peg.2411"/>
<dbReference type="FunFam" id="3.40.50.720:FF:000084">
    <property type="entry name" value="Short-chain dehydrogenase reductase"/>
    <property type="match status" value="1"/>
</dbReference>
<dbReference type="Proteomes" id="UP000019141">
    <property type="component" value="Unassembled WGS sequence"/>
</dbReference>
<dbReference type="PRINTS" id="PR00080">
    <property type="entry name" value="SDRFAMILY"/>
</dbReference>
<dbReference type="Pfam" id="PF13561">
    <property type="entry name" value="adh_short_C2"/>
    <property type="match status" value="1"/>
</dbReference>
<keyword evidence="2" id="KW-0560">Oxidoreductase</keyword>
<evidence type="ECO:0000259" key="3">
    <source>
        <dbReference type="SMART" id="SM00822"/>
    </source>
</evidence>
<comment type="caution">
    <text evidence="4">The sequence shown here is derived from an EMBL/GenBank/DDBJ whole genome shotgun (WGS) entry which is preliminary data.</text>
</comment>
<protein>
    <recommendedName>
        <fullName evidence="3">Ketoreductase domain-containing protein</fullName>
    </recommendedName>
</protein>
<name>W4LR65_ENTF1</name>
<dbReference type="SMART" id="SM00822">
    <property type="entry name" value="PKS_KR"/>
    <property type="match status" value="1"/>
</dbReference>
<dbReference type="InterPro" id="IPR036291">
    <property type="entry name" value="NAD(P)-bd_dom_sf"/>
</dbReference>
<organism evidence="4 5">
    <name type="scientific">Entotheonella factor</name>
    <dbReference type="NCBI Taxonomy" id="1429438"/>
    <lineage>
        <taxon>Bacteria</taxon>
        <taxon>Pseudomonadati</taxon>
        <taxon>Nitrospinota/Tectimicrobiota group</taxon>
        <taxon>Candidatus Tectimicrobiota</taxon>
        <taxon>Candidatus Entotheonellia</taxon>
        <taxon>Candidatus Entotheonellales</taxon>
        <taxon>Candidatus Entotheonellaceae</taxon>
        <taxon>Candidatus Entotheonella</taxon>
    </lineage>
</organism>
<accession>W4LR65</accession>
<gene>
    <name evidence="4" type="ORF">ETSY1_11985</name>
</gene>
<dbReference type="HOGENOM" id="CLU_010194_1_3_7"/>
<sequence length="248" mass="25618">MNPQSVLVTGAASGIGLACSRDLLADGHHVAALDVSEDALKTAHPEPHERLVLVAGDASEAPDCKRAVAQTVDVFGQLNALIHFAGIHSTERWEDLTAEAFTRVLHINVTGSFLMAQAAAEPMVEQGSGAIVLTASAIFNLGGVGGRSGQGGPAYASSKGAVVSLTRSLARSLGPHGIRVNAISPGSTATPMTAKYTDAARQGVRDRSPLGRMGQPEDIADVARFLITDEARYITGEIVNVNGGTVMA</sequence>
<reference evidence="4 5" key="1">
    <citation type="journal article" date="2014" name="Nature">
        <title>An environmental bacterial taxon with a large and distinct metabolic repertoire.</title>
        <authorList>
            <person name="Wilson M.C."/>
            <person name="Mori T."/>
            <person name="Ruckert C."/>
            <person name="Uria A.R."/>
            <person name="Helf M.J."/>
            <person name="Takada K."/>
            <person name="Gernert C."/>
            <person name="Steffens U.A."/>
            <person name="Heycke N."/>
            <person name="Schmitt S."/>
            <person name="Rinke C."/>
            <person name="Helfrich E.J."/>
            <person name="Brachmann A.O."/>
            <person name="Gurgui C."/>
            <person name="Wakimoto T."/>
            <person name="Kracht M."/>
            <person name="Crusemann M."/>
            <person name="Hentschel U."/>
            <person name="Abe I."/>
            <person name="Matsunaga S."/>
            <person name="Kalinowski J."/>
            <person name="Takeyama H."/>
            <person name="Piel J."/>
        </authorList>
    </citation>
    <scope>NUCLEOTIDE SEQUENCE [LARGE SCALE GENOMIC DNA]</scope>
    <source>
        <strain evidence="5">TSY1</strain>
    </source>
</reference>
<evidence type="ECO:0000256" key="1">
    <source>
        <dbReference type="ARBA" id="ARBA00006484"/>
    </source>
</evidence>
<evidence type="ECO:0000313" key="4">
    <source>
        <dbReference type="EMBL" id="ETX00231.1"/>
    </source>
</evidence>
<dbReference type="EMBL" id="AZHW01000364">
    <property type="protein sequence ID" value="ETX00231.1"/>
    <property type="molecule type" value="Genomic_DNA"/>
</dbReference>
<dbReference type="InterPro" id="IPR002347">
    <property type="entry name" value="SDR_fam"/>
</dbReference>
<dbReference type="CDD" id="cd05233">
    <property type="entry name" value="SDR_c"/>
    <property type="match status" value="1"/>
</dbReference>
<dbReference type="InterPro" id="IPR057326">
    <property type="entry name" value="KR_dom"/>
</dbReference>
<dbReference type="PRINTS" id="PR00081">
    <property type="entry name" value="GDHRDH"/>
</dbReference>
<dbReference type="Gene3D" id="3.40.50.720">
    <property type="entry name" value="NAD(P)-binding Rossmann-like Domain"/>
    <property type="match status" value="1"/>
</dbReference>